<evidence type="ECO:0000313" key="3">
    <source>
        <dbReference type="Proteomes" id="UP001501721"/>
    </source>
</evidence>
<dbReference type="Gene3D" id="3.60.10.10">
    <property type="entry name" value="Endonuclease/exonuclease/phosphatase"/>
    <property type="match status" value="1"/>
</dbReference>
<dbReference type="Proteomes" id="UP001501721">
    <property type="component" value="Unassembled WGS sequence"/>
</dbReference>
<proteinExistence type="predicted"/>
<comment type="caution">
    <text evidence="2">The sequence shown here is derived from an EMBL/GenBank/DDBJ whole genome shotgun (WGS) entry which is preliminary data.</text>
</comment>
<dbReference type="InterPro" id="IPR005135">
    <property type="entry name" value="Endo/exonuclease/phosphatase"/>
</dbReference>
<name>A0ABP5YZ58_9ACTN</name>
<accession>A0ABP5YZ58</accession>
<evidence type="ECO:0000259" key="1">
    <source>
        <dbReference type="Pfam" id="PF03372"/>
    </source>
</evidence>
<evidence type="ECO:0000313" key="2">
    <source>
        <dbReference type="EMBL" id="GAA2489517.1"/>
    </source>
</evidence>
<keyword evidence="3" id="KW-1185">Reference proteome</keyword>
<sequence>MTPHRPLRAITYNLLLGGLDAGSDDRLRAQVEMLAALAPDVLCLQECTGWTNRHLSRVADELGMMLVGMVPSRVRRIPSPPNFTVLLIRPSTVRLMDWWSVGEGVFHHALIMARLRPVAAGANPDDDFLVFGTHLSWVDGSVRLGETRMVTDYGGAFPGVPLKKVFMGDLNTPDREPGSWSLIPQFLQSRYRLVLPDGSFGDVDQRAVQVLLGSGWRDPQVSSATPEAASVGYYYPNEPVLWRIDYILVSGLPDVISYAIHDTPDLRKYSDHLPVILDVDVMAGAQA</sequence>
<dbReference type="Pfam" id="PF03372">
    <property type="entry name" value="Exo_endo_phos"/>
    <property type="match status" value="1"/>
</dbReference>
<protein>
    <recommendedName>
        <fullName evidence="1">Endonuclease/exonuclease/phosphatase domain-containing protein</fullName>
    </recommendedName>
</protein>
<dbReference type="SUPFAM" id="SSF56219">
    <property type="entry name" value="DNase I-like"/>
    <property type="match status" value="1"/>
</dbReference>
<feature type="domain" description="Endonuclease/exonuclease/phosphatase" evidence="1">
    <location>
        <begin position="10"/>
        <end position="272"/>
    </location>
</feature>
<reference evidence="3" key="1">
    <citation type="journal article" date="2019" name="Int. J. Syst. Evol. Microbiol.">
        <title>The Global Catalogue of Microorganisms (GCM) 10K type strain sequencing project: providing services to taxonomists for standard genome sequencing and annotation.</title>
        <authorList>
            <consortium name="The Broad Institute Genomics Platform"/>
            <consortium name="The Broad Institute Genome Sequencing Center for Infectious Disease"/>
            <person name="Wu L."/>
            <person name="Ma J."/>
        </authorList>
    </citation>
    <scope>NUCLEOTIDE SEQUENCE [LARGE SCALE GENOMIC DNA]</scope>
    <source>
        <strain evidence="3">JCM 6923</strain>
    </source>
</reference>
<dbReference type="EMBL" id="BAAATL010000016">
    <property type="protein sequence ID" value="GAA2489517.1"/>
    <property type="molecule type" value="Genomic_DNA"/>
</dbReference>
<dbReference type="InterPro" id="IPR036691">
    <property type="entry name" value="Endo/exonu/phosph_ase_sf"/>
</dbReference>
<organism evidence="2 3">
    <name type="scientific">Streptomyces graminearus</name>
    <dbReference type="NCBI Taxonomy" id="284030"/>
    <lineage>
        <taxon>Bacteria</taxon>
        <taxon>Bacillati</taxon>
        <taxon>Actinomycetota</taxon>
        <taxon>Actinomycetes</taxon>
        <taxon>Kitasatosporales</taxon>
        <taxon>Streptomycetaceae</taxon>
        <taxon>Streptomyces</taxon>
    </lineage>
</organism>
<gene>
    <name evidence="2" type="ORF">GCM10010422_39860</name>
</gene>